<keyword evidence="3" id="KW-1185">Reference proteome</keyword>
<reference evidence="2" key="2">
    <citation type="submission" date="2023-05" db="EMBL/GenBank/DDBJ databases">
        <authorList>
            <consortium name="Lawrence Berkeley National Laboratory"/>
            <person name="Steindorff A."/>
            <person name="Hensen N."/>
            <person name="Bonometti L."/>
            <person name="Westerberg I."/>
            <person name="Brannstrom I.O."/>
            <person name="Guillou S."/>
            <person name="Cros-Aarteil S."/>
            <person name="Calhoun S."/>
            <person name="Haridas S."/>
            <person name="Kuo A."/>
            <person name="Mondo S."/>
            <person name="Pangilinan J."/>
            <person name="Riley R."/>
            <person name="Labutti K."/>
            <person name="Andreopoulos B."/>
            <person name="Lipzen A."/>
            <person name="Chen C."/>
            <person name="Yanf M."/>
            <person name="Daum C."/>
            <person name="Ng V."/>
            <person name="Clum A."/>
            <person name="Ohm R."/>
            <person name="Martin F."/>
            <person name="Silar P."/>
            <person name="Natvig D."/>
            <person name="Lalanne C."/>
            <person name="Gautier V."/>
            <person name="Ament-Velasquez S.L."/>
            <person name="Kruys A."/>
            <person name="Hutchinson M.I."/>
            <person name="Powell A.J."/>
            <person name="Barry K."/>
            <person name="Miller A.N."/>
            <person name="Grigoriev I.V."/>
            <person name="Debuchy R."/>
            <person name="Gladieux P."/>
            <person name="Thoren M.H."/>
            <person name="Johannesson H."/>
        </authorList>
    </citation>
    <scope>NUCLEOTIDE SEQUENCE</scope>
    <source>
        <strain evidence="2">CBS 359.72</strain>
    </source>
</reference>
<name>A0AAN7CVK4_9PEZI</name>
<dbReference type="GO" id="GO:0032543">
    <property type="term" value="P:mitochondrial translation"/>
    <property type="evidence" value="ECO:0007669"/>
    <property type="project" value="TreeGrafter"/>
</dbReference>
<sequence>MPPRIRGSSCQPQLLLNYLEPAPSSLTPSLTIAPRHRPATSSAPLPCGRSFSTTPAPQVTRLRRRFNEWVEGSGEQFKEPRYGETNYISRTVNFSDFRPVSPDQPFPNNPNFRSERVLSEKAREMIWQAIMVKGMPLKAVSAQFHVDMRRVAAVVRMKEIEKKWQRENKPLALPYARAVMGMLPTADLSEGEKPFEPINDIHVHSYTMQQLFVPTSESREFTRADAAKAFGERILPPDAKMRIPELVQMERNIAAGMPPREATATFIREAAESEKAFADRQHSRAKATEERTLRVQTDRFEFRIEKINSEDVGPTGRARKAVGWRYGVPHMDRRRGEVKIPTRVE</sequence>
<dbReference type="Proteomes" id="UP001303647">
    <property type="component" value="Unassembled WGS sequence"/>
</dbReference>
<dbReference type="InterPro" id="IPR021036">
    <property type="entry name" value="Ribosomal_mS45"/>
</dbReference>
<accession>A0AAN7CVK4</accession>
<dbReference type="GO" id="GO:0003735">
    <property type="term" value="F:structural constituent of ribosome"/>
    <property type="evidence" value="ECO:0007669"/>
    <property type="project" value="TreeGrafter"/>
</dbReference>
<dbReference type="Pfam" id="PF12298">
    <property type="entry name" value="Bot1p"/>
    <property type="match status" value="1"/>
</dbReference>
<evidence type="ECO:0000256" key="1">
    <source>
        <dbReference type="SAM" id="MobiDB-lite"/>
    </source>
</evidence>
<dbReference type="GO" id="GO:0005763">
    <property type="term" value="C:mitochondrial small ribosomal subunit"/>
    <property type="evidence" value="ECO:0007669"/>
    <property type="project" value="TreeGrafter"/>
</dbReference>
<feature type="region of interest" description="Disordered" evidence="1">
    <location>
        <begin position="27"/>
        <end position="56"/>
    </location>
</feature>
<reference evidence="2" key="1">
    <citation type="journal article" date="2023" name="Mol. Phylogenet. Evol.">
        <title>Genome-scale phylogeny and comparative genomics of the fungal order Sordariales.</title>
        <authorList>
            <person name="Hensen N."/>
            <person name="Bonometti L."/>
            <person name="Westerberg I."/>
            <person name="Brannstrom I.O."/>
            <person name="Guillou S."/>
            <person name="Cros-Aarteil S."/>
            <person name="Calhoun S."/>
            <person name="Haridas S."/>
            <person name="Kuo A."/>
            <person name="Mondo S."/>
            <person name="Pangilinan J."/>
            <person name="Riley R."/>
            <person name="LaButti K."/>
            <person name="Andreopoulos B."/>
            <person name="Lipzen A."/>
            <person name="Chen C."/>
            <person name="Yan M."/>
            <person name="Daum C."/>
            <person name="Ng V."/>
            <person name="Clum A."/>
            <person name="Steindorff A."/>
            <person name="Ohm R.A."/>
            <person name="Martin F."/>
            <person name="Silar P."/>
            <person name="Natvig D.O."/>
            <person name="Lalanne C."/>
            <person name="Gautier V."/>
            <person name="Ament-Velasquez S.L."/>
            <person name="Kruys A."/>
            <person name="Hutchinson M.I."/>
            <person name="Powell A.J."/>
            <person name="Barry K."/>
            <person name="Miller A.N."/>
            <person name="Grigoriev I.V."/>
            <person name="Debuchy R."/>
            <person name="Gladieux P."/>
            <person name="Hiltunen Thoren M."/>
            <person name="Johannesson H."/>
        </authorList>
    </citation>
    <scope>NUCLEOTIDE SEQUENCE</scope>
    <source>
        <strain evidence="2">CBS 359.72</strain>
    </source>
</reference>
<gene>
    <name evidence="2" type="ORF">C7999DRAFT_13386</name>
</gene>
<evidence type="ECO:0000313" key="3">
    <source>
        <dbReference type="Proteomes" id="UP001303647"/>
    </source>
</evidence>
<dbReference type="AlphaFoldDB" id="A0AAN7CVK4"/>
<comment type="caution">
    <text evidence="2">The sequence shown here is derived from an EMBL/GenBank/DDBJ whole genome shotgun (WGS) entry which is preliminary data.</text>
</comment>
<dbReference type="EMBL" id="MU857633">
    <property type="protein sequence ID" value="KAK4248696.1"/>
    <property type="molecule type" value="Genomic_DNA"/>
</dbReference>
<organism evidence="2 3">
    <name type="scientific">Corynascus novoguineensis</name>
    <dbReference type="NCBI Taxonomy" id="1126955"/>
    <lineage>
        <taxon>Eukaryota</taxon>
        <taxon>Fungi</taxon>
        <taxon>Dikarya</taxon>
        <taxon>Ascomycota</taxon>
        <taxon>Pezizomycotina</taxon>
        <taxon>Sordariomycetes</taxon>
        <taxon>Sordariomycetidae</taxon>
        <taxon>Sordariales</taxon>
        <taxon>Chaetomiaceae</taxon>
        <taxon>Corynascus</taxon>
    </lineage>
</organism>
<proteinExistence type="predicted"/>
<protein>
    <submittedName>
        <fullName evidence="2">Eukaryotic mitochondrial regulator protein-domain-containing protein</fullName>
    </submittedName>
</protein>
<dbReference type="PANTHER" id="PTHR28158:SF1">
    <property type="entry name" value="SMALL RIBOSOMAL SUBUNIT PROTEIN MS45"/>
    <property type="match status" value="1"/>
</dbReference>
<evidence type="ECO:0000313" key="2">
    <source>
        <dbReference type="EMBL" id="KAK4248696.1"/>
    </source>
</evidence>
<dbReference type="PANTHER" id="PTHR28158">
    <property type="entry name" value="37S RIBOSOMAL PROTEIN S35, MITOCHONDRIAL"/>
    <property type="match status" value="1"/>
</dbReference>